<dbReference type="Proteomes" id="UP000075882">
    <property type="component" value="Unassembled WGS sequence"/>
</dbReference>
<accession>A0A8W7PH05</accession>
<proteinExistence type="predicted"/>
<dbReference type="AlphaFoldDB" id="A0A8W7PH05"/>
<sequence>MCAKSRSRRIILSMVKLLDFKPPTFVRTGTVTVTGEPAFGLSRRPGESRALFTLGQQYAVTGELDDPDALTDAAAAAATDVGSVGFDALSGVHKPSPAGAVANPV</sequence>
<organism evidence="1">
    <name type="scientific">Anopheles coluzzii</name>
    <name type="common">African malaria mosquito</name>
    <dbReference type="NCBI Taxonomy" id="1518534"/>
    <lineage>
        <taxon>Eukaryota</taxon>
        <taxon>Metazoa</taxon>
        <taxon>Ecdysozoa</taxon>
        <taxon>Arthropoda</taxon>
        <taxon>Hexapoda</taxon>
        <taxon>Insecta</taxon>
        <taxon>Pterygota</taxon>
        <taxon>Neoptera</taxon>
        <taxon>Endopterygota</taxon>
        <taxon>Diptera</taxon>
        <taxon>Nematocera</taxon>
        <taxon>Culicoidea</taxon>
        <taxon>Culicidae</taxon>
        <taxon>Anophelinae</taxon>
        <taxon>Anopheles</taxon>
    </lineage>
</organism>
<evidence type="ECO:0000313" key="1">
    <source>
        <dbReference type="EnsemblMetazoa" id="ACOM031706-PA.1"/>
    </source>
</evidence>
<protein>
    <submittedName>
        <fullName evidence="1">Uncharacterized protein</fullName>
    </submittedName>
</protein>
<dbReference type="EnsemblMetazoa" id="ACOM031706-RA">
    <property type="protein sequence ID" value="ACOM031706-PA.1"/>
    <property type="gene ID" value="ACOM031706"/>
</dbReference>
<reference evidence="1" key="1">
    <citation type="submission" date="2022-08" db="UniProtKB">
        <authorList>
            <consortium name="EnsemblMetazoa"/>
        </authorList>
    </citation>
    <scope>IDENTIFICATION</scope>
</reference>
<name>A0A8W7PH05_ANOCL</name>